<feature type="region of interest" description="Disordered" evidence="1">
    <location>
        <begin position="318"/>
        <end position="368"/>
    </location>
</feature>
<evidence type="ECO:0000256" key="1">
    <source>
        <dbReference type="SAM" id="MobiDB-lite"/>
    </source>
</evidence>
<evidence type="ECO:0000313" key="4">
    <source>
        <dbReference type="Proteomes" id="UP001055247"/>
    </source>
</evidence>
<dbReference type="InterPro" id="IPR048822">
    <property type="entry name" value="PDDEXK_13"/>
</dbReference>
<evidence type="ECO:0000259" key="2">
    <source>
        <dbReference type="Pfam" id="PF20796"/>
    </source>
</evidence>
<sequence length="368" mass="39790">MKASVCVFVPADHRFKAAARFLQALWREDRGLAIGTHIDRRNPHRPRRLGSRISTAAGALGSNFLHPDIIPVVTRALTYREPGAAYDVDRLKTNLLSSQPLVFNLFGLLARDLTLATRFVAELLPGTLTSATDILFEHSPGRGDPRFTADRTAFDIVLRGRDTTGARGLLCIEVKYSEAGHEPAPPPHPRHTEIARATSGLFVAPDDPTLTGPACQQLYRQHCLASAMLTAGLADTATLAFIAPTHNQLAHAAAATYTRQLTDPRAGPIPFVPTTLEHAFAALAAAGLPDHARALHRRYTDWWLVDGELDLAATVAAPWDFTPRPPSGSTDASRPAAKASRSDGGTLVSNPRRSHRARTTKRATRTAA</sequence>
<reference evidence="3" key="1">
    <citation type="journal article" date="2016" name="Front. Microbiol.">
        <title>Genome Sequence of the Piezophilic, Mesophilic Sulfate-Reducing Bacterium Desulfovibrio indicus J2T.</title>
        <authorList>
            <person name="Cao J."/>
            <person name="Maignien L."/>
            <person name="Shao Z."/>
            <person name="Alain K."/>
            <person name="Jebbar M."/>
        </authorList>
    </citation>
    <scope>NUCLEOTIDE SEQUENCE</scope>
    <source>
        <strain evidence="3">DSM 16372</strain>
    </source>
</reference>
<proteinExistence type="predicted"/>
<dbReference type="Proteomes" id="UP001055247">
    <property type="component" value="Unassembled WGS sequence"/>
</dbReference>
<reference evidence="3" key="2">
    <citation type="submission" date="2021-08" db="EMBL/GenBank/DDBJ databases">
        <authorList>
            <person name="Tani A."/>
            <person name="Ola A."/>
            <person name="Ogura Y."/>
            <person name="Katsura K."/>
            <person name="Hayashi T."/>
        </authorList>
    </citation>
    <scope>NUCLEOTIDE SEQUENCE</scope>
    <source>
        <strain evidence="3">DSM 16372</strain>
    </source>
</reference>
<dbReference type="AlphaFoldDB" id="A0AAV4ZEL9"/>
<comment type="caution">
    <text evidence="3">The sequence shown here is derived from an EMBL/GenBank/DDBJ whole genome shotgun (WGS) entry which is preliminary data.</text>
</comment>
<dbReference type="RefSeq" id="WP_238229349.1">
    <property type="nucleotide sequence ID" value="NZ_BPQO01000001.1"/>
</dbReference>
<organism evidence="3 4">
    <name type="scientific">Methylobacterium hispanicum</name>
    <dbReference type="NCBI Taxonomy" id="270350"/>
    <lineage>
        <taxon>Bacteria</taxon>
        <taxon>Pseudomonadati</taxon>
        <taxon>Pseudomonadota</taxon>
        <taxon>Alphaproteobacteria</taxon>
        <taxon>Hyphomicrobiales</taxon>
        <taxon>Methylobacteriaceae</taxon>
        <taxon>Methylobacterium</taxon>
    </lineage>
</organism>
<gene>
    <name evidence="3" type="ORF">BHAOGJBA_0398</name>
</gene>
<name>A0AAV4ZEL9_9HYPH</name>
<dbReference type="EMBL" id="BPQO01000001">
    <property type="protein sequence ID" value="GJD86900.1"/>
    <property type="molecule type" value="Genomic_DNA"/>
</dbReference>
<evidence type="ECO:0000313" key="3">
    <source>
        <dbReference type="EMBL" id="GJD86900.1"/>
    </source>
</evidence>
<protein>
    <recommendedName>
        <fullName evidence="2">PD-(D/E)XK nuclease-like domain-containing protein</fullName>
    </recommendedName>
</protein>
<feature type="domain" description="PD-(D/E)XK nuclease-like" evidence="2">
    <location>
        <begin position="11"/>
        <end position="301"/>
    </location>
</feature>
<keyword evidence="4" id="KW-1185">Reference proteome</keyword>
<feature type="compositionally biased region" description="Basic residues" evidence="1">
    <location>
        <begin position="352"/>
        <end position="368"/>
    </location>
</feature>
<accession>A0AAV4ZEL9</accession>
<dbReference type="Pfam" id="PF20796">
    <property type="entry name" value="PDDEXK_13"/>
    <property type="match status" value="1"/>
</dbReference>